<evidence type="ECO:0000256" key="2">
    <source>
        <dbReference type="ARBA" id="ARBA00049106"/>
    </source>
</evidence>
<dbReference type="PANTHER" id="PTHR39428">
    <property type="entry name" value="F420H(2)-DEPENDENT QUINONE REDUCTASE RV1261C"/>
    <property type="match status" value="1"/>
</dbReference>
<organism evidence="3 4">
    <name type="scientific">Mycolicibacterium tusciae</name>
    <dbReference type="NCBI Taxonomy" id="75922"/>
    <lineage>
        <taxon>Bacteria</taxon>
        <taxon>Bacillati</taxon>
        <taxon>Actinomycetota</taxon>
        <taxon>Actinomycetes</taxon>
        <taxon>Mycobacteriales</taxon>
        <taxon>Mycobacteriaceae</taxon>
        <taxon>Mycolicibacterium</taxon>
    </lineage>
</organism>
<dbReference type="NCBIfam" id="TIGR00026">
    <property type="entry name" value="hi_GC_TIGR00026"/>
    <property type="match status" value="1"/>
</dbReference>
<reference evidence="3 4" key="1">
    <citation type="submission" date="2017-02" db="EMBL/GenBank/DDBJ databases">
        <title>The new phylogeny of genus Mycobacterium.</title>
        <authorList>
            <person name="Tortoli E."/>
            <person name="Trovato A."/>
            <person name="Cirillo D.M."/>
        </authorList>
    </citation>
    <scope>NUCLEOTIDE SEQUENCE [LARGE SCALE GENOMIC DNA]</scope>
    <source>
        <strain evidence="3 4">DSM 44338</strain>
    </source>
</reference>
<protein>
    <submittedName>
        <fullName evidence="3">Nitroreductase</fullName>
    </submittedName>
</protein>
<dbReference type="GO" id="GO:0005886">
    <property type="term" value="C:plasma membrane"/>
    <property type="evidence" value="ECO:0007669"/>
    <property type="project" value="TreeGrafter"/>
</dbReference>
<comment type="catalytic activity">
    <reaction evidence="2">
        <text>oxidized coenzyme F420-(gamma-L-Glu)(n) + a quinol + H(+) = reduced coenzyme F420-(gamma-L-Glu)(n) + a quinone</text>
        <dbReference type="Rhea" id="RHEA:39663"/>
        <dbReference type="Rhea" id="RHEA-COMP:12939"/>
        <dbReference type="Rhea" id="RHEA-COMP:14378"/>
        <dbReference type="ChEBI" id="CHEBI:15378"/>
        <dbReference type="ChEBI" id="CHEBI:24646"/>
        <dbReference type="ChEBI" id="CHEBI:132124"/>
        <dbReference type="ChEBI" id="CHEBI:133980"/>
        <dbReference type="ChEBI" id="CHEBI:139511"/>
    </reaction>
</comment>
<dbReference type="AlphaFoldDB" id="A0A1X0JIX1"/>
<keyword evidence="4" id="KW-1185">Reference proteome</keyword>
<comment type="similarity">
    <text evidence="1">Belongs to the F420H(2)-dependent quinone reductase family.</text>
</comment>
<dbReference type="OrthoDB" id="8225825at2"/>
<dbReference type="SUPFAM" id="SSF50475">
    <property type="entry name" value="FMN-binding split barrel"/>
    <property type="match status" value="1"/>
</dbReference>
<sequence length="166" mass="18360">MGIPEVPPNPPSAMVRAGARLTATGPGQTFLRRYGWRIDRALIKATKGHLSISMVRPEVLLTHTGAKSGQQRSTPLTYFTDGGRVIVVASNYGGVRHPAWYHNVKANPRVTLTSRGYRGTFVGEEMLGAERDRLFELATQFMPNYAGYQKTTQGRRIPVVAFTEVE</sequence>
<dbReference type="Pfam" id="PF04075">
    <property type="entry name" value="F420H2_quin_red"/>
    <property type="match status" value="1"/>
</dbReference>
<comment type="caution">
    <text evidence="3">The sequence shown here is derived from an EMBL/GenBank/DDBJ whole genome shotgun (WGS) entry which is preliminary data.</text>
</comment>
<dbReference type="Proteomes" id="UP000192411">
    <property type="component" value="Unassembled WGS sequence"/>
</dbReference>
<proteinExistence type="inferred from homology"/>
<evidence type="ECO:0000256" key="1">
    <source>
        <dbReference type="ARBA" id="ARBA00008710"/>
    </source>
</evidence>
<dbReference type="GO" id="GO:0016491">
    <property type="term" value="F:oxidoreductase activity"/>
    <property type="evidence" value="ECO:0007669"/>
    <property type="project" value="InterPro"/>
</dbReference>
<accession>A0A1X0JIX1</accession>
<dbReference type="InterPro" id="IPR004378">
    <property type="entry name" value="F420H2_quin_Rdtase"/>
</dbReference>
<dbReference type="PANTHER" id="PTHR39428:SF1">
    <property type="entry name" value="F420H(2)-DEPENDENT QUINONE REDUCTASE RV1261C"/>
    <property type="match status" value="1"/>
</dbReference>
<name>A0A1X0JIX1_9MYCO</name>
<dbReference type="STRING" id="75922.BST47_23345"/>
<evidence type="ECO:0000313" key="3">
    <source>
        <dbReference type="EMBL" id="ORB62570.1"/>
    </source>
</evidence>
<dbReference type="RefSeq" id="WP_083128042.1">
    <property type="nucleotide sequence ID" value="NZ_MVIM01000015.1"/>
</dbReference>
<evidence type="ECO:0000313" key="4">
    <source>
        <dbReference type="Proteomes" id="UP000192411"/>
    </source>
</evidence>
<dbReference type="Gene3D" id="2.30.110.10">
    <property type="entry name" value="Electron Transport, Fmn-binding Protein, Chain A"/>
    <property type="match status" value="1"/>
</dbReference>
<gene>
    <name evidence="3" type="ORF">BST47_23345</name>
</gene>
<dbReference type="InterPro" id="IPR012349">
    <property type="entry name" value="Split_barrel_FMN-bd"/>
</dbReference>
<dbReference type="EMBL" id="MVIM01000015">
    <property type="protein sequence ID" value="ORB62570.1"/>
    <property type="molecule type" value="Genomic_DNA"/>
</dbReference>
<dbReference type="GO" id="GO:0070967">
    <property type="term" value="F:coenzyme F420 binding"/>
    <property type="evidence" value="ECO:0007669"/>
    <property type="project" value="TreeGrafter"/>
</dbReference>